<evidence type="ECO:0000259" key="16">
    <source>
        <dbReference type="Pfam" id="PF22935"/>
    </source>
</evidence>
<keyword evidence="9" id="KW-0687">Ribonucleoprotein</keyword>
<dbReference type="InterPro" id="IPR036389">
    <property type="entry name" value="RNase_III_sf"/>
</dbReference>
<keyword evidence="6" id="KW-0809">Transit peptide</keyword>
<evidence type="ECO:0000256" key="3">
    <source>
        <dbReference type="ARBA" id="ARBA00022759"/>
    </source>
</evidence>
<evidence type="ECO:0000256" key="8">
    <source>
        <dbReference type="ARBA" id="ARBA00023128"/>
    </source>
</evidence>
<evidence type="ECO:0000313" key="18">
    <source>
        <dbReference type="Proteomes" id="UP001066276"/>
    </source>
</evidence>
<evidence type="ECO:0000256" key="12">
    <source>
        <dbReference type="ARBA" id="ARBA00059807"/>
    </source>
</evidence>
<keyword evidence="14" id="KW-0732">Signal</keyword>
<dbReference type="GO" id="GO:0070877">
    <property type="term" value="C:microprocessor complex"/>
    <property type="evidence" value="ECO:0007669"/>
    <property type="project" value="TreeGrafter"/>
</dbReference>
<evidence type="ECO:0000259" key="15">
    <source>
        <dbReference type="Pfam" id="PF22892"/>
    </source>
</evidence>
<dbReference type="PANTHER" id="PTHR11207:SF5">
    <property type="entry name" value="LARGE RIBOSOMAL SUBUNIT PROTEIN ML44"/>
    <property type="match status" value="1"/>
</dbReference>
<comment type="subcellular location">
    <subcellularLocation>
        <location evidence="1">Mitochondrion</location>
    </subcellularLocation>
</comment>
<dbReference type="Gene3D" id="3.30.160.20">
    <property type="match status" value="1"/>
</dbReference>
<reference evidence="17" key="1">
    <citation type="journal article" date="2022" name="bioRxiv">
        <title>Sequencing and chromosome-scale assembly of the giantPleurodeles waltlgenome.</title>
        <authorList>
            <person name="Brown T."/>
            <person name="Elewa A."/>
            <person name="Iarovenko S."/>
            <person name="Subramanian E."/>
            <person name="Araus A.J."/>
            <person name="Petzold A."/>
            <person name="Susuki M."/>
            <person name="Suzuki K.-i.T."/>
            <person name="Hayashi T."/>
            <person name="Toyoda A."/>
            <person name="Oliveira C."/>
            <person name="Osipova E."/>
            <person name="Leigh N.D."/>
            <person name="Simon A."/>
            <person name="Yun M.H."/>
        </authorList>
    </citation>
    <scope>NUCLEOTIDE SEQUENCE</scope>
    <source>
        <strain evidence="17">20211129_DDA</strain>
        <tissue evidence="17">Liver</tissue>
    </source>
</reference>
<name>A0AAV7LDV8_PLEWA</name>
<keyword evidence="8" id="KW-0496">Mitochondrion</keyword>
<organism evidence="17 18">
    <name type="scientific">Pleurodeles waltl</name>
    <name type="common">Iberian ribbed newt</name>
    <dbReference type="NCBI Taxonomy" id="8319"/>
    <lineage>
        <taxon>Eukaryota</taxon>
        <taxon>Metazoa</taxon>
        <taxon>Chordata</taxon>
        <taxon>Craniata</taxon>
        <taxon>Vertebrata</taxon>
        <taxon>Euteleostomi</taxon>
        <taxon>Amphibia</taxon>
        <taxon>Batrachia</taxon>
        <taxon>Caudata</taxon>
        <taxon>Salamandroidea</taxon>
        <taxon>Salamandridae</taxon>
        <taxon>Pleurodelinae</taxon>
        <taxon>Pleurodeles</taxon>
    </lineage>
</organism>
<dbReference type="InterPro" id="IPR044444">
    <property type="entry name" value="Ribosomal_mL44_DSRM_metazoa"/>
</dbReference>
<dbReference type="AlphaFoldDB" id="A0AAV7LDV8"/>
<dbReference type="GO" id="GO:0005743">
    <property type="term" value="C:mitochondrial inner membrane"/>
    <property type="evidence" value="ECO:0007669"/>
    <property type="project" value="UniProtKB-ARBA"/>
</dbReference>
<evidence type="ECO:0000313" key="17">
    <source>
        <dbReference type="EMBL" id="KAJ1089826.1"/>
    </source>
</evidence>
<keyword evidence="3" id="KW-0255">Endonuclease</keyword>
<evidence type="ECO:0000256" key="5">
    <source>
        <dbReference type="ARBA" id="ARBA00022884"/>
    </source>
</evidence>
<evidence type="ECO:0000256" key="6">
    <source>
        <dbReference type="ARBA" id="ARBA00022946"/>
    </source>
</evidence>
<feature type="domain" description="Large ribosomal subunit protein mL44 dsRNA binding" evidence="15">
    <location>
        <begin position="231"/>
        <end position="319"/>
    </location>
</feature>
<dbReference type="Pfam" id="PF22892">
    <property type="entry name" value="DSRM_MRPL44"/>
    <property type="match status" value="1"/>
</dbReference>
<dbReference type="GO" id="GO:0005762">
    <property type="term" value="C:mitochondrial large ribosomal subunit"/>
    <property type="evidence" value="ECO:0007669"/>
    <property type="project" value="TreeGrafter"/>
</dbReference>
<evidence type="ECO:0000256" key="11">
    <source>
        <dbReference type="ARBA" id="ARBA00035187"/>
    </source>
</evidence>
<proteinExistence type="inferred from homology"/>
<evidence type="ECO:0000256" key="1">
    <source>
        <dbReference type="ARBA" id="ARBA00004173"/>
    </source>
</evidence>
<dbReference type="Proteomes" id="UP001066276">
    <property type="component" value="Chromosome 11"/>
</dbReference>
<dbReference type="FunFam" id="3.30.160.20:FF:000037">
    <property type="entry name" value="39S ribosomal protein L44, mitochondrial"/>
    <property type="match status" value="1"/>
</dbReference>
<comment type="similarity">
    <text evidence="10">Belongs to the ribonuclease III family. Mitochondrion-specific ribosomal protein mL44 subfamily.</text>
</comment>
<accession>A0AAV7LDV8</accession>
<evidence type="ECO:0000256" key="14">
    <source>
        <dbReference type="SAM" id="SignalP"/>
    </source>
</evidence>
<comment type="function">
    <text evidence="12">Component of the 39S subunit of mitochondrial ribosome. May have a function in the assembly/stability of nascent mitochondrial polypeptides exiting the ribosome.</text>
</comment>
<feature type="signal peptide" evidence="14">
    <location>
        <begin position="1"/>
        <end position="17"/>
    </location>
</feature>
<evidence type="ECO:0000256" key="7">
    <source>
        <dbReference type="ARBA" id="ARBA00022980"/>
    </source>
</evidence>
<dbReference type="SUPFAM" id="SSF54768">
    <property type="entry name" value="dsRNA-binding domain-like"/>
    <property type="match status" value="1"/>
</dbReference>
<gene>
    <name evidence="17" type="ORF">NDU88_002970</name>
</gene>
<evidence type="ECO:0000256" key="2">
    <source>
        <dbReference type="ARBA" id="ARBA00022722"/>
    </source>
</evidence>
<feature type="domain" description="Large ribosomal subunit protein mL44 endonuclease" evidence="16">
    <location>
        <begin position="66"/>
        <end position="201"/>
    </location>
</feature>
<sequence>MAFRWLLRAGLSPLLRGCPPCPHGVLLSHSRGKKRWLRPYLLYMANKSKLEVPPPPVPRSEKPNFDYHAEIIAFGHRLHENFSLNLLKRAFVNSCYVKQEEARRRDLGVDKEVVALNLHDNQELSEHGLSFTHSYLKACFEEAYSKMPQAGIEAILHFLTGEHVVCRVASNLGIEDLTLSSEFPVPQNVLQQTFFAVIGVLLQSSGPQKTGIFIRDFLITQLIGKDIFDVWTVSNPMGLLVEELAKRNLSAPEPRITRQSAASTVLPVFFVGLYCDKKMIAEGPGETLFVAEEEAARVALRKIYGYTANRRPWDYSIPSQEQASIQAFSNN</sequence>
<dbReference type="Pfam" id="PF22935">
    <property type="entry name" value="RM44_endonuclase"/>
    <property type="match status" value="1"/>
</dbReference>
<keyword evidence="4" id="KW-0378">Hydrolase</keyword>
<evidence type="ECO:0000256" key="4">
    <source>
        <dbReference type="ARBA" id="ARBA00022801"/>
    </source>
</evidence>
<feature type="chain" id="PRO_5044023590" description="Large ribosomal subunit protein mL44" evidence="14">
    <location>
        <begin position="18"/>
        <end position="331"/>
    </location>
</feature>
<dbReference type="GO" id="GO:0003725">
    <property type="term" value="F:double-stranded RNA binding"/>
    <property type="evidence" value="ECO:0007669"/>
    <property type="project" value="InterPro"/>
</dbReference>
<dbReference type="EMBL" id="JANPWB010000015">
    <property type="protein sequence ID" value="KAJ1089826.1"/>
    <property type="molecule type" value="Genomic_DNA"/>
</dbReference>
<dbReference type="GO" id="GO:0070125">
    <property type="term" value="P:mitochondrial translational elongation"/>
    <property type="evidence" value="ECO:0007669"/>
    <property type="project" value="TreeGrafter"/>
</dbReference>
<comment type="caution">
    <text evidence="17">The sequence shown here is derived from an EMBL/GenBank/DDBJ whole genome shotgun (WGS) entry which is preliminary data.</text>
</comment>
<evidence type="ECO:0000256" key="9">
    <source>
        <dbReference type="ARBA" id="ARBA00023274"/>
    </source>
</evidence>
<dbReference type="GO" id="GO:0004525">
    <property type="term" value="F:ribonuclease III activity"/>
    <property type="evidence" value="ECO:0007669"/>
    <property type="project" value="InterPro"/>
</dbReference>
<protein>
    <recommendedName>
        <fullName evidence="11">Large ribosomal subunit protein mL44</fullName>
    </recommendedName>
    <alternativeName>
        <fullName evidence="13">39S ribosomal protein L44, mitochondrial</fullName>
    </alternativeName>
</protein>
<dbReference type="InterPro" id="IPR055189">
    <property type="entry name" value="RM44_endonuclase"/>
</dbReference>
<evidence type="ECO:0000256" key="10">
    <source>
        <dbReference type="ARBA" id="ARBA00024034"/>
    </source>
</evidence>
<keyword evidence="18" id="KW-1185">Reference proteome</keyword>
<keyword evidence="7" id="KW-0689">Ribosomal protein</keyword>
<keyword evidence="2" id="KW-0540">Nuclease</keyword>
<dbReference type="SUPFAM" id="SSF69065">
    <property type="entry name" value="RNase III domain-like"/>
    <property type="match status" value="1"/>
</dbReference>
<dbReference type="PANTHER" id="PTHR11207">
    <property type="entry name" value="RIBONUCLEASE III"/>
    <property type="match status" value="1"/>
</dbReference>
<dbReference type="Gene3D" id="1.10.1520.10">
    <property type="entry name" value="Ribonuclease III domain"/>
    <property type="match status" value="1"/>
</dbReference>
<dbReference type="GO" id="GO:0006396">
    <property type="term" value="P:RNA processing"/>
    <property type="evidence" value="ECO:0007669"/>
    <property type="project" value="InterPro"/>
</dbReference>
<dbReference type="FunFam" id="1.10.1520.10:FF:000010">
    <property type="entry name" value="39S ribosomal protein L44, mitochondrial"/>
    <property type="match status" value="1"/>
</dbReference>
<keyword evidence="5" id="KW-0694">RNA-binding</keyword>
<evidence type="ECO:0000256" key="13">
    <source>
        <dbReference type="ARBA" id="ARBA00083955"/>
    </source>
</evidence>
<dbReference type="CDD" id="cd19874">
    <property type="entry name" value="DSRM_MRPL44"/>
    <property type="match status" value="1"/>
</dbReference>